<evidence type="ECO:0000256" key="1">
    <source>
        <dbReference type="ARBA" id="ARBA00004834"/>
    </source>
</evidence>
<evidence type="ECO:0000256" key="2">
    <source>
        <dbReference type="ARBA" id="ARBA00009865"/>
    </source>
</evidence>
<feature type="signal peptide" evidence="6">
    <location>
        <begin position="1"/>
        <end position="27"/>
    </location>
</feature>
<feature type="chain" id="PRO_5045761658" description="Endo-alpha-(1-&gt;5)-L-arabinanase" evidence="6">
    <location>
        <begin position="28"/>
        <end position="350"/>
    </location>
</feature>
<evidence type="ECO:0000256" key="4">
    <source>
        <dbReference type="ARBA" id="ARBA00023295"/>
    </source>
</evidence>
<comment type="pathway">
    <text evidence="1 5">Glycan metabolism; L-arabinan degradation.</text>
</comment>
<dbReference type="EC" id="3.2.1.99" evidence="5"/>
<evidence type="ECO:0000313" key="8">
    <source>
        <dbReference type="Proteomes" id="UP001296923"/>
    </source>
</evidence>
<dbReference type="EMBL" id="JAFHKR010000038">
    <property type="protein sequence ID" value="MBN3554079.1"/>
    <property type="molecule type" value="Genomic_DNA"/>
</dbReference>
<dbReference type="InterPro" id="IPR006710">
    <property type="entry name" value="Glyco_hydro_43"/>
</dbReference>
<organism evidence="7 8">
    <name type="scientific">Fictibacillus nanhaiensis</name>
    <dbReference type="NCBI Taxonomy" id="742169"/>
    <lineage>
        <taxon>Bacteria</taxon>
        <taxon>Bacillati</taxon>
        <taxon>Bacillota</taxon>
        <taxon>Bacilli</taxon>
        <taxon>Bacillales</taxon>
        <taxon>Fictibacillaceae</taxon>
        <taxon>Fictibacillus</taxon>
    </lineage>
</organism>
<dbReference type="Pfam" id="PF04616">
    <property type="entry name" value="Glyco_hydro_43"/>
    <property type="match status" value="1"/>
</dbReference>
<dbReference type="CDD" id="cd18616">
    <property type="entry name" value="GH43_ABN-like"/>
    <property type="match status" value="1"/>
</dbReference>
<keyword evidence="3 5" id="KW-0378">Hydrolase</keyword>
<evidence type="ECO:0000256" key="6">
    <source>
        <dbReference type="SAM" id="SignalP"/>
    </source>
</evidence>
<accession>A0ABS2ZMI1</accession>
<dbReference type="Gene3D" id="2.115.10.20">
    <property type="entry name" value="Glycosyl hydrolase domain, family 43"/>
    <property type="match status" value="1"/>
</dbReference>
<evidence type="ECO:0000256" key="3">
    <source>
        <dbReference type="ARBA" id="ARBA00022801"/>
    </source>
</evidence>
<reference evidence="7 8" key="1">
    <citation type="submission" date="2021-01" db="EMBL/GenBank/DDBJ databases">
        <title>Genome Sequencing of Type Strains.</title>
        <authorList>
            <person name="Lemaire J.F."/>
            <person name="Inderbitzin P."/>
            <person name="Collins S.B."/>
            <person name="Wespe N."/>
            <person name="Knight-Connoni V."/>
        </authorList>
    </citation>
    <scope>NUCLEOTIDE SEQUENCE [LARGE SCALE GENOMIC DNA]</scope>
    <source>
        <strain evidence="7 8">DSM 23009</strain>
    </source>
</reference>
<sequence length="350" mass="39073">MVSLRLRKLLLPITTATLILTSACSNTNTESPDENKAQFQNPVFEPVFADPSIIKAKDGSFYAYGTEDDWGDGKGSKYIPILKSTNLKDWKHVADAFSDKDRPTWKQGGLWAPDIQYYNDTYYLYYSLSTWGDYDPGIGVATSDSPEGPFQDHGQVIRSSEIGVENSIDPFFMVDNGVPYLFWGSFHGIYGVELTADGKKPKGEPFHVAGNAYEAPYIIKRNNYYYFFGSLGSCCEGEDSTYRVTVARSESIKGPFLDKKGVDILASEGTPVLSKGKRFVGPGHNAIISDNKGKDWILYHAIDKKKPKLDNGATRRPLMIDPLVWEDGWPMVEGLVPGEEKQTRPNMDKK</sequence>
<dbReference type="InterPro" id="IPR050727">
    <property type="entry name" value="GH43_arabinanases"/>
</dbReference>
<dbReference type="SUPFAM" id="SSF75005">
    <property type="entry name" value="Arabinanase/levansucrase/invertase"/>
    <property type="match status" value="1"/>
</dbReference>
<dbReference type="PANTHER" id="PTHR43301">
    <property type="entry name" value="ARABINAN ENDO-1,5-ALPHA-L-ARABINOSIDASE"/>
    <property type="match status" value="1"/>
</dbReference>
<name>A0ABS2ZMI1_9BACL</name>
<dbReference type="InterPro" id="IPR023296">
    <property type="entry name" value="Glyco_hydro_beta-prop_sf"/>
</dbReference>
<keyword evidence="4 5" id="KW-0326">Glycosidase</keyword>
<comment type="caution">
    <text evidence="7">The sequence shown here is derived from an EMBL/GenBank/DDBJ whole genome shotgun (WGS) entry which is preliminary data.</text>
</comment>
<comment type="catalytic activity">
    <reaction evidence="5">
        <text>Endohydrolysis of (1-&gt;5)-alpha-arabinofuranosidic linkages in (1-&gt;5)-arabinans.</text>
        <dbReference type="EC" id="3.2.1.99"/>
    </reaction>
</comment>
<dbReference type="PIRSF" id="PIRSF026534">
    <property type="entry name" value="Endo_alpha-L-arabinosidase"/>
    <property type="match status" value="1"/>
</dbReference>
<comment type="similarity">
    <text evidence="2 5">Belongs to the glycosyl hydrolase 43 family.</text>
</comment>
<dbReference type="PANTHER" id="PTHR43301:SF3">
    <property type="entry name" value="ARABINAN ENDO-1,5-ALPHA-L-ARABINOSIDASE A-RELATED"/>
    <property type="match status" value="1"/>
</dbReference>
<dbReference type="Proteomes" id="UP001296923">
    <property type="component" value="Unassembled WGS sequence"/>
</dbReference>
<keyword evidence="6" id="KW-0732">Signal</keyword>
<dbReference type="InterPro" id="IPR016840">
    <property type="entry name" value="Glyco_hydro_43_endo_a_Ara-ase"/>
</dbReference>
<dbReference type="PROSITE" id="PS51257">
    <property type="entry name" value="PROKAR_LIPOPROTEIN"/>
    <property type="match status" value="1"/>
</dbReference>
<evidence type="ECO:0000256" key="5">
    <source>
        <dbReference type="PIRNR" id="PIRNR026534"/>
    </source>
</evidence>
<keyword evidence="8" id="KW-1185">Reference proteome</keyword>
<gene>
    <name evidence="7" type="ORF">JYA63_07385</name>
</gene>
<protein>
    <recommendedName>
        <fullName evidence="5">Endo-alpha-(1-&gt;5)-L-arabinanase</fullName>
        <ecNumber evidence="5">3.2.1.99</ecNumber>
    </recommendedName>
</protein>
<proteinExistence type="inferred from homology"/>
<evidence type="ECO:0000313" key="7">
    <source>
        <dbReference type="EMBL" id="MBN3554079.1"/>
    </source>
</evidence>